<keyword evidence="6" id="KW-0862">Zinc</keyword>
<evidence type="ECO:0000256" key="4">
    <source>
        <dbReference type="ARBA" id="ARBA00022723"/>
    </source>
</evidence>
<evidence type="ECO:0000256" key="7">
    <source>
        <dbReference type="ARBA" id="ARBA00023049"/>
    </source>
</evidence>
<evidence type="ECO:0008006" key="13">
    <source>
        <dbReference type="Google" id="ProtNLM"/>
    </source>
</evidence>
<keyword evidence="7" id="KW-0482">Metalloprotease</keyword>
<dbReference type="Proteomes" id="UP000602381">
    <property type="component" value="Unassembled WGS sequence"/>
</dbReference>
<feature type="domain" description="Csd3-like second N-terminal" evidence="10">
    <location>
        <begin position="275"/>
        <end position="392"/>
    </location>
</feature>
<organism evidence="11 12">
    <name type="scientific">Iodidimonas muriae</name>
    <dbReference type="NCBI Taxonomy" id="261467"/>
    <lineage>
        <taxon>Bacteria</taxon>
        <taxon>Pseudomonadati</taxon>
        <taxon>Pseudomonadota</taxon>
        <taxon>Alphaproteobacteria</taxon>
        <taxon>Iodidimonadales</taxon>
        <taxon>Iodidimonadaceae</taxon>
        <taxon>Iodidimonas</taxon>
    </lineage>
</organism>
<protein>
    <recommendedName>
        <fullName evidence="13">M23 family metallopeptidase</fullName>
    </recommendedName>
</protein>
<dbReference type="Gene3D" id="3.10.450.350">
    <property type="match status" value="2"/>
</dbReference>
<dbReference type="PANTHER" id="PTHR21666">
    <property type="entry name" value="PEPTIDASE-RELATED"/>
    <property type="match status" value="1"/>
</dbReference>
<dbReference type="CDD" id="cd12797">
    <property type="entry name" value="M23_peptidase"/>
    <property type="match status" value="1"/>
</dbReference>
<evidence type="ECO:0000256" key="8">
    <source>
        <dbReference type="SAM" id="Phobius"/>
    </source>
</evidence>
<accession>A0ABQ2LAV6</accession>
<dbReference type="InterPro" id="IPR045834">
    <property type="entry name" value="Csd3_N2"/>
</dbReference>
<comment type="caution">
    <text evidence="11">The sequence shown here is derived from an EMBL/GenBank/DDBJ whole genome shotgun (WGS) entry which is preliminary data.</text>
</comment>
<feature type="domain" description="M23ase beta-sheet core" evidence="9">
    <location>
        <begin position="405"/>
        <end position="501"/>
    </location>
</feature>
<dbReference type="InterPro" id="IPR016047">
    <property type="entry name" value="M23ase_b-sheet_dom"/>
</dbReference>
<dbReference type="Pfam" id="PF01551">
    <property type="entry name" value="Peptidase_M23"/>
    <property type="match status" value="1"/>
</dbReference>
<dbReference type="PANTHER" id="PTHR21666:SF288">
    <property type="entry name" value="CELL DIVISION PROTEIN YTFB"/>
    <property type="match status" value="1"/>
</dbReference>
<comment type="subcellular location">
    <subcellularLocation>
        <location evidence="2">Cell envelope</location>
    </subcellularLocation>
</comment>
<evidence type="ECO:0000256" key="2">
    <source>
        <dbReference type="ARBA" id="ARBA00004196"/>
    </source>
</evidence>
<evidence type="ECO:0000313" key="11">
    <source>
        <dbReference type="EMBL" id="GGO08836.1"/>
    </source>
</evidence>
<keyword evidence="8" id="KW-0472">Membrane</keyword>
<evidence type="ECO:0000256" key="6">
    <source>
        <dbReference type="ARBA" id="ARBA00022833"/>
    </source>
</evidence>
<dbReference type="InterPro" id="IPR011055">
    <property type="entry name" value="Dup_hybrid_motif"/>
</dbReference>
<evidence type="ECO:0000259" key="10">
    <source>
        <dbReference type="Pfam" id="PF19425"/>
    </source>
</evidence>
<comment type="cofactor">
    <cofactor evidence="1">
        <name>Zn(2+)</name>
        <dbReference type="ChEBI" id="CHEBI:29105"/>
    </cofactor>
</comment>
<evidence type="ECO:0000259" key="9">
    <source>
        <dbReference type="Pfam" id="PF01551"/>
    </source>
</evidence>
<name>A0ABQ2LAV6_9PROT</name>
<keyword evidence="8" id="KW-1133">Transmembrane helix</keyword>
<keyword evidence="3" id="KW-0645">Protease</keyword>
<reference evidence="12" key="1">
    <citation type="journal article" date="2019" name="Int. J. Syst. Evol. Microbiol.">
        <title>The Global Catalogue of Microorganisms (GCM) 10K type strain sequencing project: providing services to taxonomists for standard genome sequencing and annotation.</title>
        <authorList>
            <consortium name="The Broad Institute Genomics Platform"/>
            <consortium name="The Broad Institute Genome Sequencing Center for Infectious Disease"/>
            <person name="Wu L."/>
            <person name="Ma J."/>
        </authorList>
    </citation>
    <scope>NUCLEOTIDE SEQUENCE [LARGE SCALE GENOMIC DNA]</scope>
    <source>
        <strain evidence="12">JCM 17843</strain>
    </source>
</reference>
<evidence type="ECO:0000256" key="5">
    <source>
        <dbReference type="ARBA" id="ARBA00022801"/>
    </source>
</evidence>
<keyword evidence="8" id="KW-0812">Transmembrane</keyword>
<dbReference type="EMBL" id="BMOV01000002">
    <property type="protein sequence ID" value="GGO08836.1"/>
    <property type="molecule type" value="Genomic_DNA"/>
</dbReference>
<evidence type="ECO:0000313" key="12">
    <source>
        <dbReference type="Proteomes" id="UP000602381"/>
    </source>
</evidence>
<feature type="transmembrane region" description="Helical" evidence="8">
    <location>
        <begin position="85"/>
        <end position="105"/>
    </location>
</feature>
<gene>
    <name evidence="11" type="ORF">GCM10007972_09690</name>
</gene>
<evidence type="ECO:0000256" key="1">
    <source>
        <dbReference type="ARBA" id="ARBA00001947"/>
    </source>
</evidence>
<keyword evidence="12" id="KW-1185">Reference proteome</keyword>
<keyword evidence="4" id="KW-0479">Metal-binding</keyword>
<dbReference type="Pfam" id="PF19425">
    <property type="entry name" value="Csd3_N2"/>
    <property type="match status" value="1"/>
</dbReference>
<dbReference type="SUPFAM" id="SSF51261">
    <property type="entry name" value="Duplicated hybrid motif"/>
    <property type="match status" value="1"/>
</dbReference>
<keyword evidence="5" id="KW-0378">Hydrolase</keyword>
<proteinExistence type="predicted"/>
<dbReference type="Gene3D" id="2.70.70.10">
    <property type="entry name" value="Glucose Permease (Domain IIA)"/>
    <property type="match status" value="1"/>
</dbReference>
<dbReference type="RefSeq" id="WP_188873551.1">
    <property type="nucleotide sequence ID" value="NZ_BMOV01000002.1"/>
</dbReference>
<evidence type="ECO:0000256" key="3">
    <source>
        <dbReference type="ARBA" id="ARBA00022670"/>
    </source>
</evidence>
<sequence length="547" mass="59945">MAENCELTAPAMHDMVLARRSGWKPGELILYDIHESDALIQIEGPMHEKTSTAARRTENKWLKSMHDGQWPHAIDLARDIGGKSWWAGFGALCAGLLFSVLLGLWTPSGSGNLKNQTAATDNEAPNDSAMMPFAANISAAPPPLLTTALSDTPSEIVASVHHEASLDQPAPLATAQSITIGRGDTMIDALIKAGTNRTEAHNAITALSKLFDMRRLRIGQVVDLTFAPHEGVKTLSRLAVRTRFDERVAAQRDDDGQFHAKREPLPITPLLAYGSGTIDDSLYLAAQRAGVPAKVILELILLYSFDVDFQREIRSGDRFEILYRRDVAQEDGVVEDGAILFARLNLRGRDLPLYRHMPADSDDWDYFNEDGKSVRKALMKTPLDGARLTSRFGKRKHPVLGYVRSHQGADFGAPTGTPVYAAGNGTIERASRFGSYGNYIRIRHNGTYKTAYAHLSKYGRGIKKGVRVKQGQVIGYVGATGRVTGAHLHYEVYVGDKRVDPLTLKLPSGRALDGPFLQSFQEARARIDEDVHALSRANAIVFAAVGE</sequence>
<dbReference type="InterPro" id="IPR050570">
    <property type="entry name" value="Cell_wall_metabolism_enzyme"/>
</dbReference>